<gene>
    <name evidence="1" type="ORF">U0070_026370</name>
</gene>
<evidence type="ECO:0000313" key="2">
    <source>
        <dbReference type="Proteomes" id="UP001488838"/>
    </source>
</evidence>
<sequence>MLNCECYRTSQKAIIGDSALRQLYSAAQADLGLAAFFLPVFQVLELQGLLMLLQNLPTIHWGNEEIGLLLAEAYRLKYMFADAPNHYRR</sequence>
<dbReference type="Proteomes" id="UP001488838">
    <property type="component" value="Unassembled WGS sequence"/>
</dbReference>
<dbReference type="AlphaFoldDB" id="A0AAW0IKN6"/>
<comment type="caution">
    <text evidence="1">The sequence shown here is derived from an EMBL/GenBank/DDBJ whole genome shotgun (WGS) entry which is preliminary data.</text>
</comment>
<organism evidence="1 2">
    <name type="scientific">Myodes glareolus</name>
    <name type="common">Bank vole</name>
    <name type="synonym">Clethrionomys glareolus</name>
    <dbReference type="NCBI Taxonomy" id="447135"/>
    <lineage>
        <taxon>Eukaryota</taxon>
        <taxon>Metazoa</taxon>
        <taxon>Chordata</taxon>
        <taxon>Craniata</taxon>
        <taxon>Vertebrata</taxon>
        <taxon>Euteleostomi</taxon>
        <taxon>Mammalia</taxon>
        <taxon>Eutheria</taxon>
        <taxon>Euarchontoglires</taxon>
        <taxon>Glires</taxon>
        <taxon>Rodentia</taxon>
        <taxon>Myomorpha</taxon>
        <taxon>Muroidea</taxon>
        <taxon>Cricetidae</taxon>
        <taxon>Arvicolinae</taxon>
        <taxon>Myodes</taxon>
    </lineage>
</organism>
<keyword evidence="2" id="KW-1185">Reference proteome</keyword>
<proteinExistence type="predicted"/>
<name>A0AAW0IKN6_MYOGA</name>
<accession>A0AAW0IKN6</accession>
<reference evidence="1 2" key="1">
    <citation type="journal article" date="2023" name="bioRxiv">
        <title>Conserved and derived expression patterns and positive selection on dental genes reveal complex evolutionary context of ever-growing rodent molars.</title>
        <authorList>
            <person name="Calamari Z.T."/>
            <person name="Song A."/>
            <person name="Cohen E."/>
            <person name="Akter M."/>
            <person name="Roy R.D."/>
            <person name="Hallikas O."/>
            <person name="Christensen M.M."/>
            <person name="Li P."/>
            <person name="Marangoni P."/>
            <person name="Jernvall J."/>
            <person name="Klein O.D."/>
        </authorList>
    </citation>
    <scope>NUCLEOTIDE SEQUENCE [LARGE SCALE GENOMIC DNA]</scope>
    <source>
        <strain evidence="1">V071</strain>
    </source>
</reference>
<dbReference type="EMBL" id="JBBHLL010000118">
    <property type="protein sequence ID" value="KAK7814869.1"/>
    <property type="molecule type" value="Genomic_DNA"/>
</dbReference>
<evidence type="ECO:0000313" key="1">
    <source>
        <dbReference type="EMBL" id="KAK7814869.1"/>
    </source>
</evidence>
<dbReference type="Gene3D" id="1.10.472.80">
    <property type="entry name" value="Ypt/Rab-GAP domain of gyp1p, domain 3"/>
    <property type="match status" value="1"/>
</dbReference>
<protein>
    <submittedName>
        <fullName evidence="1">Uncharacterized protein</fullName>
    </submittedName>
</protein>